<evidence type="ECO:0000256" key="7">
    <source>
        <dbReference type="ARBA" id="ARBA00022840"/>
    </source>
</evidence>
<evidence type="ECO:0000256" key="8">
    <source>
        <dbReference type="ARBA" id="ARBA00023012"/>
    </source>
</evidence>
<evidence type="ECO:0000313" key="10">
    <source>
        <dbReference type="EMBL" id="QOV37736.1"/>
    </source>
</evidence>
<dbReference type="GO" id="GO:0046983">
    <property type="term" value="F:protein dimerization activity"/>
    <property type="evidence" value="ECO:0007669"/>
    <property type="project" value="InterPro"/>
</dbReference>
<evidence type="ECO:0000256" key="3">
    <source>
        <dbReference type="ARBA" id="ARBA00022553"/>
    </source>
</evidence>
<dbReference type="Proteomes" id="UP000594205">
    <property type="component" value="Chromosome"/>
</dbReference>
<dbReference type="EC" id="2.7.13.3" evidence="2"/>
<accession>A0A7M2SN07</accession>
<keyword evidence="8" id="KW-0902">Two-component regulatory system</keyword>
<dbReference type="CDD" id="cd16917">
    <property type="entry name" value="HATPase_UhpB-NarQ-NarX-like"/>
    <property type="match status" value="1"/>
</dbReference>
<dbReference type="SUPFAM" id="SSF55874">
    <property type="entry name" value="ATPase domain of HSP90 chaperone/DNA topoisomerase II/histidine kinase"/>
    <property type="match status" value="1"/>
</dbReference>
<keyword evidence="4" id="KW-0808">Transferase</keyword>
<gene>
    <name evidence="10" type="ORF">IM697_04760</name>
</gene>
<dbReference type="GO" id="GO:0005524">
    <property type="term" value="F:ATP binding"/>
    <property type="evidence" value="ECO:0007669"/>
    <property type="project" value="UniProtKB-KW"/>
</dbReference>
<feature type="domain" description="Signal transduction histidine kinase subgroup 3 dimerisation and phosphoacceptor" evidence="9">
    <location>
        <begin position="165"/>
        <end position="228"/>
    </location>
</feature>
<dbReference type="Gene3D" id="1.20.5.1930">
    <property type="match status" value="1"/>
</dbReference>
<evidence type="ECO:0000313" key="11">
    <source>
        <dbReference type="Proteomes" id="UP000594205"/>
    </source>
</evidence>
<dbReference type="PANTHER" id="PTHR24421:SF10">
    <property type="entry name" value="NITRATE_NITRITE SENSOR PROTEIN NARQ"/>
    <property type="match status" value="1"/>
</dbReference>
<reference evidence="10 11" key="1">
    <citation type="submission" date="2020-10" db="EMBL/GenBank/DDBJ databases">
        <title>Streptomyces ferrugineus complate genome analysis.</title>
        <authorList>
            <person name="Anwar N."/>
        </authorList>
    </citation>
    <scope>NUCLEOTIDE SEQUENCE [LARGE SCALE GENOMIC DNA]</scope>
    <source>
        <strain evidence="10 11">CCTCC AA2014009</strain>
    </source>
</reference>
<evidence type="ECO:0000256" key="1">
    <source>
        <dbReference type="ARBA" id="ARBA00000085"/>
    </source>
</evidence>
<evidence type="ECO:0000256" key="4">
    <source>
        <dbReference type="ARBA" id="ARBA00022679"/>
    </source>
</evidence>
<evidence type="ECO:0000256" key="6">
    <source>
        <dbReference type="ARBA" id="ARBA00022777"/>
    </source>
</evidence>
<organism evidence="10 11">
    <name type="scientific">Streptomyces ferrugineus</name>
    <dbReference type="NCBI Taxonomy" id="1413221"/>
    <lineage>
        <taxon>Bacteria</taxon>
        <taxon>Bacillati</taxon>
        <taxon>Actinomycetota</taxon>
        <taxon>Actinomycetes</taxon>
        <taxon>Kitasatosporales</taxon>
        <taxon>Streptomycetaceae</taxon>
        <taxon>Streptomyces</taxon>
    </lineage>
</organism>
<dbReference type="Pfam" id="PF07730">
    <property type="entry name" value="HisKA_3"/>
    <property type="match status" value="1"/>
</dbReference>
<name>A0A7M2SN07_9ACTN</name>
<dbReference type="RefSeq" id="WP_194045042.1">
    <property type="nucleotide sequence ID" value="NZ_CP063373.1"/>
</dbReference>
<dbReference type="InterPro" id="IPR011712">
    <property type="entry name" value="Sig_transdc_His_kin_sub3_dim/P"/>
</dbReference>
<evidence type="ECO:0000256" key="5">
    <source>
        <dbReference type="ARBA" id="ARBA00022741"/>
    </source>
</evidence>
<protein>
    <recommendedName>
        <fullName evidence="2">histidine kinase</fullName>
        <ecNumber evidence="2">2.7.13.3</ecNumber>
    </recommendedName>
</protein>
<keyword evidence="5" id="KW-0547">Nucleotide-binding</keyword>
<proteinExistence type="predicted"/>
<sequence>MRSLLTPRRLIVVATAAELLVFLSFERETLLVSSAAVLGLLLRCRFPVLGLLLTLPSIAIGQVWLAPMLAMFDVAVTASRRRVVTACGTGLFLAAGCPWPLDSVTELTWQEHLLTVESSLMLSIGPIALGLLARTRAELKERLSELMRSQALGRRLEAERAVVRERSRLARDMHDTVSHHVGIIAVQAGALSATTTDEGVREDAEVIRRHSVSALEELRNVVGVLRGSDAAAASAAGRTQLADLAFLSRESRLDVTLDLDPALAAGSGGQWAPEAESTAFRTVQEALSNVRKHAPGAPAAVSVHMSDDRRALVVEVRNGSAAEPYEGPDLPVGGHGLTGLRERAALIGGTLEARPLEDGGFLVRAVLPAGVE</sequence>
<keyword evidence="6 10" id="KW-0418">Kinase</keyword>
<evidence type="ECO:0000256" key="2">
    <source>
        <dbReference type="ARBA" id="ARBA00012438"/>
    </source>
</evidence>
<dbReference type="AlphaFoldDB" id="A0A7M2SN07"/>
<keyword evidence="11" id="KW-1185">Reference proteome</keyword>
<keyword evidence="7" id="KW-0067">ATP-binding</keyword>
<keyword evidence="3" id="KW-0597">Phosphoprotein</keyword>
<dbReference type="InterPro" id="IPR036890">
    <property type="entry name" value="HATPase_C_sf"/>
</dbReference>
<evidence type="ECO:0000259" key="9">
    <source>
        <dbReference type="Pfam" id="PF07730"/>
    </source>
</evidence>
<comment type="catalytic activity">
    <reaction evidence="1">
        <text>ATP + protein L-histidine = ADP + protein N-phospho-L-histidine.</text>
        <dbReference type="EC" id="2.7.13.3"/>
    </reaction>
</comment>
<dbReference type="KEGG" id="sfeu:IM697_04760"/>
<dbReference type="Gene3D" id="3.30.565.10">
    <property type="entry name" value="Histidine kinase-like ATPase, C-terminal domain"/>
    <property type="match status" value="1"/>
</dbReference>
<dbReference type="PANTHER" id="PTHR24421">
    <property type="entry name" value="NITRATE/NITRITE SENSOR PROTEIN NARX-RELATED"/>
    <property type="match status" value="1"/>
</dbReference>
<dbReference type="InterPro" id="IPR050482">
    <property type="entry name" value="Sensor_HK_TwoCompSys"/>
</dbReference>
<dbReference type="GO" id="GO:0016020">
    <property type="term" value="C:membrane"/>
    <property type="evidence" value="ECO:0007669"/>
    <property type="project" value="InterPro"/>
</dbReference>
<dbReference type="GO" id="GO:0000155">
    <property type="term" value="F:phosphorelay sensor kinase activity"/>
    <property type="evidence" value="ECO:0007669"/>
    <property type="project" value="InterPro"/>
</dbReference>
<dbReference type="EMBL" id="CP063373">
    <property type="protein sequence ID" value="QOV37736.1"/>
    <property type="molecule type" value="Genomic_DNA"/>
</dbReference>